<accession>A0ABV6LMR5</accession>
<name>A0ABV6LMR5_9BACI</name>
<feature type="transmembrane region" description="Helical" evidence="1">
    <location>
        <begin position="187"/>
        <end position="208"/>
    </location>
</feature>
<reference evidence="3 4" key="1">
    <citation type="submission" date="2024-09" db="EMBL/GenBank/DDBJ databases">
        <authorList>
            <person name="Sun Q."/>
            <person name="Mori K."/>
        </authorList>
    </citation>
    <scope>NUCLEOTIDE SEQUENCE [LARGE SCALE GENOMIC DNA]</scope>
    <source>
        <strain evidence="3 4">NCAIM B.02529</strain>
    </source>
</reference>
<gene>
    <name evidence="3" type="ORF">ACFFGV_08835</name>
</gene>
<evidence type="ECO:0000313" key="3">
    <source>
        <dbReference type="EMBL" id="MFC0523690.1"/>
    </source>
</evidence>
<dbReference type="RefSeq" id="WP_377346826.1">
    <property type="nucleotide sequence ID" value="NZ_JBHLTP010000005.1"/>
</dbReference>
<evidence type="ECO:0000256" key="1">
    <source>
        <dbReference type="SAM" id="Phobius"/>
    </source>
</evidence>
<dbReference type="EC" id="3.4.-.-" evidence="3"/>
<comment type="caution">
    <text evidence="3">The sequence shown here is derived from an EMBL/GenBank/DDBJ whole genome shotgun (WGS) entry which is preliminary data.</text>
</comment>
<organism evidence="3 4">
    <name type="scientific">Pontibacillus salicampi</name>
    <dbReference type="NCBI Taxonomy" id="1449801"/>
    <lineage>
        <taxon>Bacteria</taxon>
        <taxon>Bacillati</taxon>
        <taxon>Bacillota</taxon>
        <taxon>Bacilli</taxon>
        <taxon>Bacillales</taxon>
        <taxon>Bacillaceae</taxon>
        <taxon>Pontibacillus</taxon>
    </lineage>
</organism>
<keyword evidence="1" id="KW-0812">Transmembrane</keyword>
<protein>
    <submittedName>
        <fullName evidence="3">CPBP family intramembrane glutamic endopeptidase</fullName>
        <ecNumber evidence="3">3.4.-.-</ecNumber>
    </submittedName>
</protein>
<feature type="transmembrane region" description="Helical" evidence="1">
    <location>
        <begin position="6"/>
        <end position="34"/>
    </location>
</feature>
<feature type="transmembrane region" description="Helical" evidence="1">
    <location>
        <begin position="55"/>
        <end position="78"/>
    </location>
</feature>
<dbReference type="GO" id="GO:0016787">
    <property type="term" value="F:hydrolase activity"/>
    <property type="evidence" value="ECO:0007669"/>
    <property type="project" value="UniProtKB-KW"/>
</dbReference>
<feature type="transmembrane region" description="Helical" evidence="1">
    <location>
        <begin position="90"/>
        <end position="112"/>
    </location>
</feature>
<evidence type="ECO:0000259" key="2">
    <source>
        <dbReference type="Pfam" id="PF02517"/>
    </source>
</evidence>
<proteinExistence type="predicted"/>
<keyword evidence="3" id="KW-0378">Hydrolase</keyword>
<feature type="domain" description="CAAX prenyl protease 2/Lysostaphin resistance protein A-like" evidence="2">
    <location>
        <begin position="104"/>
        <end position="199"/>
    </location>
</feature>
<keyword evidence="1" id="KW-1133">Transmembrane helix</keyword>
<keyword evidence="1" id="KW-0472">Membrane</keyword>
<dbReference type="InterPro" id="IPR003675">
    <property type="entry name" value="Rce1/LyrA-like_dom"/>
</dbReference>
<sequence>MIILYLLIPTLMIVLGLTVFQHVLLTFLLFYGWFTLLIFRRWQRGWRPAFHLTGSGWWVGIGSGVFFGSTVFVSMWLLQEQLFDKEQLDMLLANWGFSGASVYGLIAVLLLINPVLEELYWRGTIHEQLRSRLSCFQTIVLTSCFYSLYHFFSIIPLVLWPFTVLCMIAVFVAGCFWGYIRERTGSVTVSIVSHALADAGIMGVYWFFLR</sequence>
<feature type="transmembrane region" description="Helical" evidence="1">
    <location>
        <begin position="158"/>
        <end position="180"/>
    </location>
</feature>
<dbReference type="Pfam" id="PF02517">
    <property type="entry name" value="Rce1-like"/>
    <property type="match status" value="1"/>
</dbReference>
<evidence type="ECO:0000313" key="4">
    <source>
        <dbReference type="Proteomes" id="UP001589836"/>
    </source>
</evidence>
<dbReference type="Proteomes" id="UP001589836">
    <property type="component" value="Unassembled WGS sequence"/>
</dbReference>
<dbReference type="EMBL" id="JBHLTP010000005">
    <property type="protein sequence ID" value="MFC0523690.1"/>
    <property type="molecule type" value="Genomic_DNA"/>
</dbReference>
<keyword evidence="4" id="KW-1185">Reference proteome</keyword>